<feature type="transmembrane region" description="Helical" evidence="1">
    <location>
        <begin position="12"/>
        <end position="36"/>
    </location>
</feature>
<evidence type="ECO:0000313" key="3">
    <source>
        <dbReference type="Proteomes" id="UP001168694"/>
    </source>
</evidence>
<keyword evidence="1" id="KW-0812">Transmembrane</keyword>
<comment type="caution">
    <text evidence="2">The sequence shown here is derived from an EMBL/GenBank/DDBJ whole genome shotgun (WGS) entry which is preliminary data.</text>
</comment>
<proteinExistence type="predicted"/>
<organism evidence="2 3">
    <name type="scientific">Fictibacillus terranigra</name>
    <dbReference type="NCBI Taxonomy" id="3058424"/>
    <lineage>
        <taxon>Bacteria</taxon>
        <taxon>Bacillati</taxon>
        <taxon>Bacillota</taxon>
        <taxon>Bacilli</taxon>
        <taxon>Bacillales</taxon>
        <taxon>Fictibacillaceae</taxon>
        <taxon>Fictibacillus</taxon>
    </lineage>
</organism>
<sequence>MRAPLVGAVSETFGPAAGFNLPIVFLSVLLIFSFFIKDVPDDQGRPPIHKGPFQRLWNVSPPKASNFLKQIGQKSCFLKR</sequence>
<reference evidence="2" key="1">
    <citation type="submission" date="2023-06" db="EMBL/GenBank/DDBJ databases">
        <title>Draft Genome Sequences of Representative Paenibacillus Polymyxa, Bacillus cereus, Fictibacillus sp., and Brevibacillus agri Strains Isolated from Amazonian Dark Earth.</title>
        <authorList>
            <person name="Pellegrinetti T.A."/>
            <person name="Cunha I.C.M."/>
            <person name="Chaves M.G."/>
            <person name="Freitas A.S."/>
            <person name="Silva A.V.R."/>
            <person name="Tsai S.M."/>
            <person name="Mendes L.W."/>
        </authorList>
    </citation>
    <scope>NUCLEOTIDE SEQUENCE</scope>
    <source>
        <strain evidence="2">CENA-BCM004</strain>
    </source>
</reference>
<keyword evidence="1" id="KW-0472">Membrane</keyword>
<keyword evidence="3" id="KW-1185">Reference proteome</keyword>
<gene>
    <name evidence="2" type="ORF">QYF49_00530</name>
</gene>
<evidence type="ECO:0000313" key="2">
    <source>
        <dbReference type="EMBL" id="MDN4071515.1"/>
    </source>
</evidence>
<dbReference type="RefSeq" id="WP_290397689.1">
    <property type="nucleotide sequence ID" value="NZ_JAUHLN010000001.1"/>
</dbReference>
<dbReference type="Proteomes" id="UP001168694">
    <property type="component" value="Unassembled WGS sequence"/>
</dbReference>
<evidence type="ECO:0000256" key="1">
    <source>
        <dbReference type="SAM" id="Phobius"/>
    </source>
</evidence>
<keyword evidence="1" id="KW-1133">Transmembrane helix</keyword>
<dbReference type="EMBL" id="JAUHLN010000001">
    <property type="protein sequence ID" value="MDN4071515.1"/>
    <property type="molecule type" value="Genomic_DNA"/>
</dbReference>
<name>A0ABT8E0T7_9BACL</name>
<accession>A0ABT8E0T7</accession>
<protein>
    <submittedName>
        <fullName evidence="2">Uncharacterized protein</fullName>
    </submittedName>
</protein>